<dbReference type="AlphaFoldDB" id="A0A6A5FF54"/>
<organism evidence="2 3">
    <name type="scientific">Perca fluviatilis</name>
    <name type="common">European perch</name>
    <dbReference type="NCBI Taxonomy" id="8168"/>
    <lineage>
        <taxon>Eukaryota</taxon>
        <taxon>Metazoa</taxon>
        <taxon>Chordata</taxon>
        <taxon>Craniata</taxon>
        <taxon>Vertebrata</taxon>
        <taxon>Euteleostomi</taxon>
        <taxon>Actinopterygii</taxon>
        <taxon>Neopterygii</taxon>
        <taxon>Teleostei</taxon>
        <taxon>Neoteleostei</taxon>
        <taxon>Acanthomorphata</taxon>
        <taxon>Eupercaria</taxon>
        <taxon>Perciformes</taxon>
        <taxon>Percoidei</taxon>
        <taxon>Percidae</taxon>
        <taxon>Percinae</taxon>
        <taxon>Perca</taxon>
    </lineage>
</organism>
<sequence>MDPKIVREVLDLKLHNKYPKGLSSKERRAETFRIKRVKKKISHSTWQKLYLTAEEANYIFEEFHCSQIGGHSGTEKPHSAIISRYYWPGMEEEIRKRVAQCRQCQSKRAHIKEKTQYNPIAVSEPLELVGMDLVGKVTLTDGGIQYICVMIISPNGQKPTHSKAKPQLRSLNKVVADHPKDWDQYLQSTVFALRTKKQVTDDKVNYAMLLCVEETSEGVRKRDAVYEKVKRNVQKSQDREGCKETLWSKAGPYKVDSEKIMDLAPGKELETEVANAYLCMWTVERGASIIDVYTMTQIMYLKEKRSLYVDPFGATQQQMDHCRDVTRAPGPETLSGYREMDMLHGCPSQTAGHNIMWSVCVQDDLSLAVWGLWGGELGGLTLMTG</sequence>
<dbReference type="PANTHER" id="PTHR47266">
    <property type="entry name" value="ENDONUCLEASE-RELATED"/>
    <property type="match status" value="1"/>
</dbReference>
<reference evidence="2 3" key="1">
    <citation type="submission" date="2019-06" db="EMBL/GenBank/DDBJ databases">
        <title>A chromosome-scale genome assembly of the European perch, Perca fluviatilis.</title>
        <authorList>
            <person name="Roques C."/>
            <person name="Zahm M."/>
            <person name="Cabau C."/>
            <person name="Klopp C."/>
            <person name="Bouchez O."/>
            <person name="Donnadieu C."/>
            <person name="Kuhl H."/>
            <person name="Gislard M."/>
            <person name="Guendouz S."/>
            <person name="Journot L."/>
            <person name="Haffray P."/>
            <person name="Bestin A."/>
            <person name="Morvezen R."/>
            <person name="Feron R."/>
            <person name="Wen M."/>
            <person name="Jouanno E."/>
            <person name="Herpin A."/>
            <person name="Schartl M."/>
            <person name="Postlethwait J."/>
            <person name="Schaerlinger B."/>
            <person name="Chardard D."/>
            <person name="Lecocq T."/>
            <person name="Poncet C."/>
            <person name="Jaffrelo L."/>
            <person name="Lampietro C."/>
            <person name="Guiguen Y."/>
        </authorList>
    </citation>
    <scope>NUCLEOTIDE SEQUENCE [LARGE SCALE GENOMIC DNA]</scope>
    <source>
        <tissue evidence="2">Blood</tissue>
    </source>
</reference>
<protein>
    <recommendedName>
        <fullName evidence="1">Integrase zinc-binding domain-containing protein</fullName>
    </recommendedName>
</protein>
<dbReference type="InterPro" id="IPR052160">
    <property type="entry name" value="Gypsy_RT_Integrase-like"/>
</dbReference>
<dbReference type="Proteomes" id="UP000465112">
    <property type="component" value="Chromosome 7"/>
</dbReference>
<accession>A0A6A5FF54</accession>
<evidence type="ECO:0000313" key="3">
    <source>
        <dbReference type="Proteomes" id="UP000465112"/>
    </source>
</evidence>
<dbReference type="Gene3D" id="1.10.340.70">
    <property type="match status" value="1"/>
</dbReference>
<feature type="domain" description="Integrase zinc-binding" evidence="1">
    <location>
        <begin position="55"/>
        <end position="108"/>
    </location>
</feature>
<proteinExistence type="predicted"/>
<evidence type="ECO:0000313" key="2">
    <source>
        <dbReference type="EMBL" id="KAF1388484.1"/>
    </source>
</evidence>
<keyword evidence="3" id="KW-1185">Reference proteome</keyword>
<dbReference type="Pfam" id="PF17921">
    <property type="entry name" value="Integrase_H2C2"/>
    <property type="match status" value="1"/>
</dbReference>
<dbReference type="EMBL" id="VHII01000007">
    <property type="protein sequence ID" value="KAF1388484.1"/>
    <property type="molecule type" value="Genomic_DNA"/>
</dbReference>
<evidence type="ECO:0000259" key="1">
    <source>
        <dbReference type="Pfam" id="PF17921"/>
    </source>
</evidence>
<dbReference type="InterPro" id="IPR041588">
    <property type="entry name" value="Integrase_H2C2"/>
</dbReference>
<name>A0A6A5FF54_PERFL</name>
<comment type="caution">
    <text evidence="2">The sequence shown here is derived from an EMBL/GenBank/DDBJ whole genome shotgun (WGS) entry which is preliminary data.</text>
</comment>
<gene>
    <name evidence="2" type="ORF">PFLUV_G00090740</name>
</gene>